<dbReference type="Gene3D" id="3.40.190.150">
    <property type="entry name" value="Bordetella uptake gene, domain 1"/>
    <property type="match status" value="1"/>
</dbReference>
<comment type="similarity">
    <text evidence="1">Belongs to the UPF0065 (bug) family.</text>
</comment>
<dbReference type="PANTHER" id="PTHR42928">
    <property type="entry name" value="TRICARBOXYLATE-BINDING PROTEIN"/>
    <property type="match status" value="1"/>
</dbReference>
<dbReference type="Gene3D" id="3.40.190.10">
    <property type="entry name" value="Periplasmic binding protein-like II"/>
    <property type="match status" value="1"/>
</dbReference>
<evidence type="ECO:0000313" key="4">
    <source>
        <dbReference type="Proteomes" id="UP000542973"/>
    </source>
</evidence>
<feature type="signal peptide" evidence="2">
    <location>
        <begin position="1"/>
        <end position="35"/>
    </location>
</feature>
<dbReference type="RefSeq" id="WP_144425723.1">
    <property type="nucleotide sequence ID" value="NZ_BAAAEB010000035.1"/>
</dbReference>
<dbReference type="Proteomes" id="UP000542973">
    <property type="component" value="Unassembled WGS sequence"/>
</dbReference>
<dbReference type="Pfam" id="PF03401">
    <property type="entry name" value="TctC"/>
    <property type="match status" value="1"/>
</dbReference>
<evidence type="ECO:0000256" key="1">
    <source>
        <dbReference type="ARBA" id="ARBA00006987"/>
    </source>
</evidence>
<organism evidence="3 4">
    <name type="scientific">Cupriavidus gilardii</name>
    <dbReference type="NCBI Taxonomy" id="82541"/>
    <lineage>
        <taxon>Bacteria</taxon>
        <taxon>Pseudomonadati</taxon>
        <taxon>Pseudomonadota</taxon>
        <taxon>Betaproteobacteria</taxon>
        <taxon>Burkholderiales</taxon>
        <taxon>Burkholderiaceae</taxon>
        <taxon>Cupriavidus</taxon>
    </lineage>
</organism>
<dbReference type="SUPFAM" id="SSF53850">
    <property type="entry name" value="Periplasmic binding protein-like II"/>
    <property type="match status" value="1"/>
</dbReference>
<evidence type="ECO:0000256" key="2">
    <source>
        <dbReference type="SAM" id="SignalP"/>
    </source>
</evidence>
<evidence type="ECO:0000313" key="3">
    <source>
        <dbReference type="EMBL" id="NNH12795.1"/>
    </source>
</evidence>
<dbReference type="InterPro" id="IPR005064">
    <property type="entry name" value="BUG"/>
</dbReference>
<dbReference type="AlphaFoldDB" id="A0A849BGP6"/>
<protein>
    <submittedName>
        <fullName evidence="3">Tripartite tricarboxylate transporter substrate binding protein</fullName>
    </submittedName>
</protein>
<name>A0A849BGP6_9BURK</name>
<gene>
    <name evidence="3" type="ORF">HLB16_18150</name>
</gene>
<dbReference type="InterPro" id="IPR042100">
    <property type="entry name" value="Bug_dom1"/>
</dbReference>
<dbReference type="PANTHER" id="PTHR42928:SF5">
    <property type="entry name" value="BLR1237 PROTEIN"/>
    <property type="match status" value="1"/>
</dbReference>
<reference evidence="3 4" key="1">
    <citation type="submission" date="2020-05" db="EMBL/GenBank/DDBJ databases">
        <title>MicrobeNet Type strains.</title>
        <authorList>
            <person name="Nicholson A.C."/>
        </authorList>
    </citation>
    <scope>NUCLEOTIDE SEQUENCE [LARGE SCALE GENOMIC DNA]</scope>
    <source>
        <strain evidence="3 4">ATCC 700815</strain>
    </source>
</reference>
<comment type="caution">
    <text evidence="3">The sequence shown here is derived from an EMBL/GenBank/DDBJ whole genome shotgun (WGS) entry which is preliminary data.</text>
</comment>
<accession>A0A849BGP6</accession>
<proteinExistence type="inferred from homology"/>
<sequence length="340" mass="36093">MRYQWMDMWKVARRAALAASSMVALATLSPLPAIAGDAAGAAAAYPAKPVRIVVSFPPGTGSDSTARFLAQKLEARFGQPFVVENRPGANSFIAAQAVARADPDGYTLFVASNSPMATNAVQFKSLPYDPVKDFAPVARLYYGAMVLSVPASSPYRTVQDLIRDGKARPGKLSYGSGSASYQIATELFLKQAGVKAVAIPYKGAAPAVADLAGGQVDFALSDYTAAAALAQTGKTRILAVTGDKRLDVQPNVPTLQELGFKDYYMINWVSLFAPAHTPRPIVDKLSQAAVEIFNGKEAAEFIGRTNGQIFAGGADVLRQFQLDEIKRWSAAATLAGIPKQ</sequence>
<keyword evidence="2" id="KW-0732">Signal</keyword>
<feature type="chain" id="PRO_5032296624" evidence="2">
    <location>
        <begin position="36"/>
        <end position="340"/>
    </location>
</feature>
<dbReference type="EMBL" id="JABEMD010000033">
    <property type="protein sequence ID" value="NNH12795.1"/>
    <property type="molecule type" value="Genomic_DNA"/>
</dbReference>
<dbReference type="PIRSF" id="PIRSF017082">
    <property type="entry name" value="YflP"/>
    <property type="match status" value="1"/>
</dbReference>
<dbReference type="CDD" id="cd07012">
    <property type="entry name" value="PBP2_Bug_TTT"/>
    <property type="match status" value="1"/>
</dbReference>